<dbReference type="OrthoDB" id="9801938at2"/>
<evidence type="ECO:0000256" key="2">
    <source>
        <dbReference type="ARBA" id="ARBA00022741"/>
    </source>
</evidence>
<dbReference type="GO" id="GO:0046872">
    <property type="term" value="F:metal ion binding"/>
    <property type="evidence" value="ECO:0007669"/>
    <property type="project" value="UniProtKB-KW"/>
</dbReference>
<dbReference type="SUPFAM" id="SSF100950">
    <property type="entry name" value="NagB/RpiA/CoA transferase-like"/>
    <property type="match status" value="1"/>
</dbReference>
<dbReference type="PANTHER" id="PTHR23407">
    <property type="entry name" value="ATPASE INHIBITOR/5-FORMYLTETRAHYDROFOLATE CYCLO-LIGASE"/>
    <property type="match status" value="1"/>
</dbReference>
<dbReference type="Gene3D" id="3.40.50.10420">
    <property type="entry name" value="NagB/RpiA/CoA transferase-like"/>
    <property type="match status" value="1"/>
</dbReference>
<dbReference type="GO" id="GO:0030272">
    <property type="term" value="F:5-formyltetrahydrofolate cyclo-ligase activity"/>
    <property type="evidence" value="ECO:0007669"/>
    <property type="project" value="UniProtKB-EC"/>
</dbReference>
<accession>A0A1M5ZG19</accession>
<dbReference type="GO" id="GO:0035999">
    <property type="term" value="P:tetrahydrofolate interconversion"/>
    <property type="evidence" value="ECO:0007669"/>
    <property type="project" value="TreeGrafter"/>
</dbReference>
<keyword evidence="3 4" id="KW-0067">ATP-binding</keyword>
<dbReference type="InterPro" id="IPR037171">
    <property type="entry name" value="NagB/RpiA_transferase-like"/>
</dbReference>
<dbReference type="EC" id="6.3.3.2" evidence="5"/>
<dbReference type="PIRSF" id="PIRSF006806">
    <property type="entry name" value="FTHF_cligase"/>
    <property type="match status" value="1"/>
</dbReference>
<keyword evidence="2 4" id="KW-0547">Nucleotide-binding</keyword>
<keyword evidence="7" id="KW-1185">Reference proteome</keyword>
<evidence type="ECO:0000313" key="6">
    <source>
        <dbReference type="EMBL" id="SHI22843.1"/>
    </source>
</evidence>
<feature type="binding site" evidence="4">
    <location>
        <begin position="137"/>
        <end position="145"/>
    </location>
    <ligand>
        <name>ATP</name>
        <dbReference type="ChEBI" id="CHEBI:30616"/>
    </ligand>
</feature>
<dbReference type="InterPro" id="IPR024185">
    <property type="entry name" value="FTHF_cligase-like_sf"/>
</dbReference>
<keyword evidence="6" id="KW-0436">Ligase</keyword>
<comment type="cofactor">
    <cofactor evidence="5">
        <name>Mg(2+)</name>
        <dbReference type="ChEBI" id="CHEBI:18420"/>
    </cofactor>
</comment>
<evidence type="ECO:0000256" key="3">
    <source>
        <dbReference type="ARBA" id="ARBA00022840"/>
    </source>
</evidence>
<evidence type="ECO:0000256" key="5">
    <source>
        <dbReference type="RuleBase" id="RU361279"/>
    </source>
</evidence>
<feature type="binding site" evidence="4">
    <location>
        <position position="57"/>
    </location>
    <ligand>
        <name>substrate</name>
    </ligand>
</feature>
<proteinExistence type="inferred from homology"/>
<dbReference type="GO" id="GO:0009396">
    <property type="term" value="P:folic acid-containing compound biosynthetic process"/>
    <property type="evidence" value="ECO:0007669"/>
    <property type="project" value="TreeGrafter"/>
</dbReference>
<name>A0A1M5ZG19_9GAMM</name>
<keyword evidence="5" id="KW-0460">Magnesium</keyword>
<dbReference type="Pfam" id="PF01812">
    <property type="entry name" value="5-FTHF_cyc-lig"/>
    <property type="match status" value="1"/>
</dbReference>
<evidence type="ECO:0000256" key="1">
    <source>
        <dbReference type="ARBA" id="ARBA00010638"/>
    </source>
</evidence>
<dbReference type="EMBL" id="FQXG01000011">
    <property type="protein sequence ID" value="SHI22843.1"/>
    <property type="molecule type" value="Genomic_DNA"/>
</dbReference>
<comment type="similarity">
    <text evidence="1 5">Belongs to the 5-formyltetrahydrofolate cyclo-ligase family.</text>
</comment>
<protein>
    <recommendedName>
        <fullName evidence="5">5-formyltetrahydrofolate cyclo-ligase</fullName>
        <ecNumber evidence="5">6.3.3.2</ecNumber>
    </recommendedName>
</protein>
<evidence type="ECO:0000256" key="4">
    <source>
        <dbReference type="PIRSR" id="PIRSR006806-1"/>
    </source>
</evidence>
<dbReference type="GO" id="GO:0005524">
    <property type="term" value="F:ATP binding"/>
    <property type="evidence" value="ECO:0007669"/>
    <property type="project" value="UniProtKB-KW"/>
</dbReference>
<keyword evidence="5" id="KW-0479">Metal-binding</keyword>
<evidence type="ECO:0000313" key="7">
    <source>
        <dbReference type="Proteomes" id="UP000184268"/>
    </source>
</evidence>
<feature type="binding site" evidence="4">
    <location>
        <position position="52"/>
    </location>
    <ligand>
        <name>substrate</name>
    </ligand>
</feature>
<dbReference type="AlphaFoldDB" id="A0A1M5ZG19"/>
<dbReference type="Proteomes" id="UP000184268">
    <property type="component" value="Unassembled WGS sequence"/>
</dbReference>
<dbReference type="STRING" id="299255.SAMN02745129_0202"/>
<organism evidence="6 7">
    <name type="scientific">Ferrimonas marina</name>
    <dbReference type="NCBI Taxonomy" id="299255"/>
    <lineage>
        <taxon>Bacteria</taxon>
        <taxon>Pseudomonadati</taxon>
        <taxon>Pseudomonadota</taxon>
        <taxon>Gammaproteobacteria</taxon>
        <taxon>Alteromonadales</taxon>
        <taxon>Ferrimonadaceae</taxon>
        <taxon>Ferrimonas</taxon>
    </lineage>
</organism>
<dbReference type="InterPro" id="IPR002698">
    <property type="entry name" value="FTHF_cligase"/>
</dbReference>
<reference evidence="6 7" key="1">
    <citation type="submission" date="2016-11" db="EMBL/GenBank/DDBJ databases">
        <authorList>
            <person name="Jaros S."/>
            <person name="Januszkiewicz K."/>
            <person name="Wedrychowicz H."/>
        </authorList>
    </citation>
    <scope>NUCLEOTIDE SEQUENCE [LARGE SCALE GENOMIC DNA]</scope>
    <source>
        <strain evidence="6 7">DSM 16917</strain>
    </source>
</reference>
<dbReference type="PANTHER" id="PTHR23407:SF1">
    <property type="entry name" value="5-FORMYLTETRAHYDROFOLATE CYCLO-LIGASE"/>
    <property type="match status" value="1"/>
</dbReference>
<comment type="catalytic activity">
    <reaction evidence="5">
        <text>(6S)-5-formyl-5,6,7,8-tetrahydrofolate + ATP = (6R)-5,10-methenyltetrahydrofolate + ADP + phosphate</text>
        <dbReference type="Rhea" id="RHEA:10488"/>
        <dbReference type="ChEBI" id="CHEBI:30616"/>
        <dbReference type="ChEBI" id="CHEBI:43474"/>
        <dbReference type="ChEBI" id="CHEBI:57455"/>
        <dbReference type="ChEBI" id="CHEBI:57457"/>
        <dbReference type="ChEBI" id="CHEBI:456216"/>
        <dbReference type="EC" id="6.3.3.2"/>
    </reaction>
</comment>
<dbReference type="NCBIfam" id="TIGR02727">
    <property type="entry name" value="MTHFS_bact"/>
    <property type="match status" value="1"/>
</dbReference>
<dbReference type="RefSeq" id="WP_067662409.1">
    <property type="nucleotide sequence ID" value="NZ_FQXG01000011.1"/>
</dbReference>
<gene>
    <name evidence="6" type="ORF">SAMN02745129_0202</name>
</gene>
<sequence length="196" mass="21998">MECDHRALLRRQLRQARQKLNHEQQKQAAIALATYLPDHSLVQHASQIAIYIANDGELDPHLLAEVLHARGKQLALPVMHPFSPNQLLFQRYQPGQSLRTNRFQIPEPALAKPDIVPLQELDLVLMPLVGFDGEGHRLGMGGGFYDRTLGGFTTTQRPQLLGLAHSVQEVAQLPNEAWDVPLDAVATEQGLRRFRT</sequence>